<evidence type="ECO:0000256" key="1">
    <source>
        <dbReference type="PIRSR" id="PIRSR620023-1"/>
    </source>
</evidence>
<dbReference type="Gene3D" id="3.40.50.11190">
    <property type="match status" value="1"/>
</dbReference>
<dbReference type="RefSeq" id="WP_033080769.1">
    <property type="nucleotide sequence ID" value="NZ_JQEC01000004.1"/>
</dbReference>
<dbReference type="PROSITE" id="PS51186">
    <property type="entry name" value="GNAT"/>
    <property type="match status" value="1"/>
</dbReference>
<dbReference type="SUPFAM" id="SSF53756">
    <property type="entry name" value="UDP-Glycosyltransferase/glycogen phosphorylase"/>
    <property type="match status" value="1"/>
</dbReference>
<evidence type="ECO:0000259" key="3">
    <source>
        <dbReference type="PROSITE" id="PS51186"/>
    </source>
</evidence>
<dbReference type="PANTHER" id="PTHR43415:SF3">
    <property type="entry name" value="GNAT-FAMILY ACETYLTRANSFERASE"/>
    <property type="match status" value="1"/>
</dbReference>
<dbReference type="OrthoDB" id="9788924at2"/>
<dbReference type="NCBIfam" id="TIGR03590">
    <property type="entry name" value="PseG"/>
    <property type="match status" value="1"/>
</dbReference>
<dbReference type="InterPro" id="IPR020023">
    <property type="entry name" value="PseG"/>
</dbReference>
<feature type="active site" description="Proton acceptor" evidence="1">
    <location>
        <position position="17"/>
    </location>
</feature>
<dbReference type="InterPro" id="IPR000182">
    <property type="entry name" value="GNAT_dom"/>
</dbReference>
<proteinExistence type="predicted"/>
<dbReference type="InterPro" id="IPR007235">
    <property type="entry name" value="Glyco_trans_28_C"/>
</dbReference>
<dbReference type="Proteomes" id="UP000029868">
    <property type="component" value="Unassembled WGS sequence"/>
</dbReference>
<comment type="caution">
    <text evidence="4">The sequence shown here is derived from an EMBL/GenBank/DDBJ whole genome shotgun (WGS) entry which is preliminary data.</text>
</comment>
<dbReference type="AlphaFoldDB" id="A0A099L224"/>
<dbReference type="Gene3D" id="3.40.50.2000">
    <property type="entry name" value="Glycogen Phosphorylase B"/>
    <property type="match status" value="1"/>
</dbReference>
<dbReference type="GO" id="GO:0016747">
    <property type="term" value="F:acyltransferase activity, transferring groups other than amino-acyl groups"/>
    <property type="evidence" value="ECO:0007669"/>
    <property type="project" value="InterPro"/>
</dbReference>
<reference evidence="4 5" key="1">
    <citation type="submission" date="2014-08" db="EMBL/GenBank/DDBJ databases">
        <title>Genomic and Phenotypic Diversity of Colwellia psychrerythraea strains from Disparate Marine Basins.</title>
        <authorList>
            <person name="Techtmann S.M."/>
            <person name="Stelling S.C."/>
            <person name="Utturkar S.M."/>
            <person name="Alshibli N."/>
            <person name="Harris A."/>
            <person name="Brown S.D."/>
            <person name="Hazen T.C."/>
        </authorList>
    </citation>
    <scope>NUCLEOTIDE SEQUENCE [LARGE SCALE GENOMIC DNA]</scope>
    <source>
        <strain evidence="4 5">GAB14E</strain>
    </source>
</reference>
<protein>
    <submittedName>
        <fullName evidence="4">Pseudaminic acid biosynthesis-associated protein PseG</fullName>
    </submittedName>
</protein>
<dbReference type="GO" id="GO:0016758">
    <property type="term" value="F:hexosyltransferase activity"/>
    <property type="evidence" value="ECO:0007669"/>
    <property type="project" value="InterPro"/>
</dbReference>
<organism evidence="4 5">
    <name type="scientific">Colwellia psychrerythraea</name>
    <name type="common">Vibrio psychroerythus</name>
    <dbReference type="NCBI Taxonomy" id="28229"/>
    <lineage>
        <taxon>Bacteria</taxon>
        <taxon>Pseudomonadati</taxon>
        <taxon>Pseudomonadota</taxon>
        <taxon>Gammaproteobacteria</taxon>
        <taxon>Alteromonadales</taxon>
        <taxon>Colwelliaceae</taxon>
        <taxon>Colwellia</taxon>
    </lineage>
</organism>
<evidence type="ECO:0000313" key="5">
    <source>
        <dbReference type="Proteomes" id="UP000029868"/>
    </source>
</evidence>
<sequence length="505" mass="57373">MNIMIRTDASSYIGSGHVMRCLVLAKGLKKKRHNVSFASRPQHGDMIDFIESKGFNVYQLEQPKQWLIPKSDADYSAWLQVSWLEDAQSLLECVDSIDLVIVDHYGINEEWEEYVQKQLNCKLFSIDDLSRTHHADLILDQTLMRTEKNYRIRNPNAKILAGCKFALLAPIFAVYRGMACNKIHNERSTRILLSMGGVDQPNATHKVLQTLKQSPLPHPQVTVLLNFKAPHYQQVKNFSLQNSDWVTHIDFIDDMARLMTKHTIAIGAPGSTSWERACIGIPSIIIPLAENQKDISQSLVQAQAAIKVVLEDIADKLPAAISELNVHWTKFHNASKSLCDGLGLKRVISQVEQLVNNADNTLKLRQAKTMDIEQVYEWQSHPKTRQFSLNSEVPSWTEHKKWMSKQLVNQCDFFYIIELLINKQAVGVIRLENIRVNEYLISIFISPAYHGRGIAKKALSSLDRLHPTFKINATVLPENIASQKLFAGADYQRSSANTFIRPPII</sequence>
<dbReference type="SUPFAM" id="SSF55729">
    <property type="entry name" value="Acyl-CoA N-acyltransferases (Nat)"/>
    <property type="match status" value="1"/>
</dbReference>
<feature type="binding site" evidence="2">
    <location>
        <position position="275"/>
    </location>
    <ligand>
        <name>substrate</name>
    </ligand>
</feature>
<feature type="domain" description="N-acetyltransferase" evidence="3">
    <location>
        <begin position="362"/>
        <end position="505"/>
    </location>
</feature>
<dbReference type="CDD" id="cd04301">
    <property type="entry name" value="NAT_SF"/>
    <property type="match status" value="1"/>
</dbReference>
<dbReference type="InterPro" id="IPR016181">
    <property type="entry name" value="Acyl_CoA_acyltransferase"/>
</dbReference>
<name>A0A099L224_COLPS</name>
<evidence type="ECO:0000313" key="4">
    <source>
        <dbReference type="EMBL" id="KGJ97009.1"/>
    </source>
</evidence>
<dbReference type="EMBL" id="JQEC01000004">
    <property type="protein sequence ID" value="KGJ97009.1"/>
    <property type="molecule type" value="Genomic_DNA"/>
</dbReference>
<dbReference type="Pfam" id="PF13302">
    <property type="entry name" value="Acetyltransf_3"/>
    <property type="match status" value="1"/>
</dbReference>
<dbReference type="Gene3D" id="3.40.630.30">
    <property type="match status" value="1"/>
</dbReference>
<dbReference type="PATRIC" id="fig|28229.3.peg.639"/>
<accession>A0A099L224</accession>
<gene>
    <name evidence="4" type="ORF">GAB14E_1477</name>
</gene>
<dbReference type="Pfam" id="PF04101">
    <property type="entry name" value="Glyco_tran_28_C"/>
    <property type="match status" value="1"/>
</dbReference>
<evidence type="ECO:0000256" key="2">
    <source>
        <dbReference type="PIRSR" id="PIRSR620023-2"/>
    </source>
</evidence>
<dbReference type="PANTHER" id="PTHR43415">
    <property type="entry name" value="SPERMIDINE N(1)-ACETYLTRANSFERASE"/>
    <property type="match status" value="1"/>
</dbReference>